<dbReference type="Pfam" id="PF00072">
    <property type="entry name" value="Response_reg"/>
    <property type="match status" value="1"/>
</dbReference>
<gene>
    <name evidence="4" type="ORF">EU555_19040</name>
</gene>
<dbReference type="PROSITE" id="PS50110">
    <property type="entry name" value="RESPONSE_REGULATORY"/>
    <property type="match status" value="1"/>
</dbReference>
<dbReference type="AlphaFoldDB" id="A0A4Z0NMV3"/>
<protein>
    <submittedName>
        <fullName evidence="4">Response regulator</fullName>
    </submittedName>
</protein>
<feature type="domain" description="Response regulatory" evidence="3">
    <location>
        <begin position="6"/>
        <end position="120"/>
    </location>
</feature>
<keyword evidence="1 2" id="KW-0597">Phosphoprotein</keyword>
<dbReference type="OrthoDB" id="9782655at2"/>
<sequence length="152" mass="16525">MTQEATIAIVDDDEGVRLSMASLVRSLGYLVRTYASGSDFLRDALDQEPAVMISDLRMPGMNGDELQARLLADGRRFPIIFLTGYATDAIKQRVLDAGATCLLSKPADGETIVRCIEQALDRSRVMHQAIDVSTRNPPEIAVACVDLTTPAK</sequence>
<evidence type="ECO:0000313" key="4">
    <source>
        <dbReference type="EMBL" id="TGD97725.1"/>
    </source>
</evidence>
<dbReference type="GO" id="GO:0000160">
    <property type="term" value="P:phosphorelay signal transduction system"/>
    <property type="evidence" value="ECO:0007669"/>
    <property type="project" value="InterPro"/>
</dbReference>
<dbReference type="PANTHER" id="PTHR44591:SF25">
    <property type="entry name" value="CHEMOTAXIS TWO-COMPONENT RESPONSE REGULATOR"/>
    <property type="match status" value="1"/>
</dbReference>
<evidence type="ECO:0000313" key="5">
    <source>
        <dbReference type="Proteomes" id="UP000297535"/>
    </source>
</evidence>
<dbReference type="InterPro" id="IPR011006">
    <property type="entry name" value="CheY-like_superfamily"/>
</dbReference>
<reference evidence="4 5" key="1">
    <citation type="submission" date="2019-04" db="EMBL/GenBank/DDBJ databases">
        <authorList>
            <person name="Feng G."/>
            <person name="Zhu H."/>
        </authorList>
    </citation>
    <scope>NUCLEOTIDE SEQUENCE [LARGE SCALE GENOMIC DNA]</scope>
    <source>
        <strain evidence="4 5">6HR-1</strain>
    </source>
</reference>
<dbReference type="InterPro" id="IPR001789">
    <property type="entry name" value="Sig_transdc_resp-reg_receiver"/>
</dbReference>
<evidence type="ECO:0000259" key="3">
    <source>
        <dbReference type="PROSITE" id="PS50110"/>
    </source>
</evidence>
<keyword evidence="5" id="KW-1185">Reference proteome</keyword>
<dbReference type="SMART" id="SM00448">
    <property type="entry name" value="REC"/>
    <property type="match status" value="1"/>
</dbReference>
<dbReference type="EMBL" id="SRLB01000013">
    <property type="protein sequence ID" value="TGD97725.1"/>
    <property type="molecule type" value="Genomic_DNA"/>
</dbReference>
<evidence type="ECO:0000256" key="2">
    <source>
        <dbReference type="PROSITE-ProRule" id="PRU00169"/>
    </source>
</evidence>
<dbReference type="PANTHER" id="PTHR44591">
    <property type="entry name" value="STRESS RESPONSE REGULATOR PROTEIN 1"/>
    <property type="match status" value="1"/>
</dbReference>
<dbReference type="Gene3D" id="3.40.50.2300">
    <property type="match status" value="1"/>
</dbReference>
<comment type="caution">
    <text evidence="4">The sequence shown here is derived from an EMBL/GenBank/DDBJ whole genome shotgun (WGS) entry which is preliminary data.</text>
</comment>
<dbReference type="RefSeq" id="WP_135416796.1">
    <property type="nucleotide sequence ID" value="NZ_SRLB01000013.1"/>
</dbReference>
<proteinExistence type="predicted"/>
<name>A0A4Z0NMV3_9HYPH</name>
<feature type="modified residue" description="4-aspartylphosphate" evidence="2">
    <location>
        <position position="55"/>
    </location>
</feature>
<evidence type="ECO:0000256" key="1">
    <source>
        <dbReference type="ARBA" id="ARBA00022553"/>
    </source>
</evidence>
<organism evidence="4 5">
    <name type="scientific">Methylobacterium nonmethylotrophicum</name>
    <dbReference type="NCBI Taxonomy" id="1141884"/>
    <lineage>
        <taxon>Bacteria</taxon>
        <taxon>Pseudomonadati</taxon>
        <taxon>Pseudomonadota</taxon>
        <taxon>Alphaproteobacteria</taxon>
        <taxon>Hyphomicrobiales</taxon>
        <taxon>Methylobacteriaceae</taxon>
        <taxon>Methylobacterium</taxon>
    </lineage>
</organism>
<dbReference type="SUPFAM" id="SSF52172">
    <property type="entry name" value="CheY-like"/>
    <property type="match status" value="1"/>
</dbReference>
<dbReference type="Proteomes" id="UP000297535">
    <property type="component" value="Unassembled WGS sequence"/>
</dbReference>
<accession>A0A4Z0NMV3</accession>
<dbReference type="InterPro" id="IPR050595">
    <property type="entry name" value="Bact_response_regulator"/>
</dbReference>